<evidence type="ECO:0000256" key="2">
    <source>
        <dbReference type="ARBA" id="ARBA00022448"/>
    </source>
</evidence>
<name>A0A7I8DFA0_9BACL</name>
<accession>A0A7I8DFA0</accession>
<evidence type="ECO:0000256" key="8">
    <source>
        <dbReference type="ARBA" id="ARBA00023136"/>
    </source>
</evidence>
<evidence type="ECO:0000256" key="5">
    <source>
        <dbReference type="ARBA" id="ARBA00022692"/>
    </source>
</evidence>
<evidence type="ECO:0000256" key="7">
    <source>
        <dbReference type="ARBA" id="ARBA00022989"/>
    </source>
</evidence>
<evidence type="ECO:0000256" key="6">
    <source>
        <dbReference type="ARBA" id="ARBA00022970"/>
    </source>
</evidence>
<reference evidence="11 12" key="1">
    <citation type="submission" date="2020-08" db="EMBL/GenBank/DDBJ databases">
        <title>Complete Genome Sequence of Effusibacillus dendaii Strain skT53, Isolated from Farmland soil.</title>
        <authorList>
            <person name="Konishi T."/>
            <person name="Kawasaki H."/>
        </authorList>
    </citation>
    <scope>NUCLEOTIDE SEQUENCE [LARGE SCALE GENOMIC DNA]</scope>
    <source>
        <strain evidence="12">skT53</strain>
    </source>
</reference>
<dbReference type="GO" id="GO:1903806">
    <property type="term" value="P:L-isoleucine import across plasma membrane"/>
    <property type="evidence" value="ECO:0007669"/>
    <property type="project" value="TreeGrafter"/>
</dbReference>
<feature type="transmembrane region" description="Helical" evidence="10">
    <location>
        <begin position="98"/>
        <end position="123"/>
    </location>
</feature>
<evidence type="ECO:0000256" key="1">
    <source>
        <dbReference type="ARBA" id="ARBA00004651"/>
    </source>
</evidence>
<keyword evidence="8 10" id="KW-0472">Membrane</keyword>
<keyword evidence="12" id="KW-1185">Reference proteome</keyword>
<protein>
    <submittedName>
        <fullName evidence="11">Branched-chain amino acid ABC transporter permease</fullName>
    </submittedName>
</protein>
<dbReference type="RefSeq" id="WP_200760581.1">
    <property type="nucleotide sequence ID" value="NZ_AP023366.1"/>
</dbReference>
<feature type="transmembrane region" description="Helical" evidence="10">
    <location>
        <begin position="235"/>
        <end position="258"/>
    </location>
</feature>
<keyword evidence="7 10" id="KW-1133">Transmembrane helix</keyword>
<evidence type="ECO:0000256" key="10">
    <source>
        <dbReference type="SAM" id="Phobius"/>
    </source>
</evidence>
<feature type="transmembrane region" description="Helical" evidence="10">
    <location>
        <begin position="65"/>
        <end position="86"/>
    </location>
</feature>
<dbReference type="GO" id="GO:0015192">
    <property type="term" value="F:L-phenylalanine transmembrane transporter activity"/>
    <property type="evidence" value="ECO:0007669"/>
    <property type="project" value="TreeGrafter"/>
</dbReference>
<dbReference type="Gene3D" id="1.10.3470.10">
    <property type="entry name" value="ABC transporter involved in vitamin B12 uptake, BtuC"/>
    <property type="match status" value="1"/>
</dbReference>
<dbReference type="GO" id="GO:0042941">
    <property type="term" value="P:D-alanine transmembrane transport"/>
    <property type="evidence" value="ECO:0007669"/>
    <property type="project" value="TreeGrafter"/>
</dbReference>
<evidence type="ECO:0000313" key="12">
    <source>
        <dbReference type="Proteomes" id="UP000593802"/>
    </source>
</evidence>
<keyword evidence="6" id="KW-0029">Amino-acid transport</keyword>
<evidence type="ECO:0000256" key="3">
    <source>
        <dbReference type="ARBA" id="ARBA00022475"/>
    </source>
</evidence>
<comment type="subcellular location">
    <subcellularLocation>
        <location evidence="1">Cell membrane</location>
        <topology evidence="1">Multi-pass membrane protein</topology>
    </subcellularLocation>
</comment>
<dbReference type="PANTHER" id="PTHR11795">
    <property type="entry name" value="BRANCHED-CHAIN AMINO ACID TRANSPORT SYSTEM PERMEASE PROTEIN LIVH"/>
    <property type="match status" value="1"/>
</dbReference>
<dbReference type="GO" id="GO:0005886">
    <property type="term" value="C:plasma membrane"/>
    <property type="evidence" value="ECO:0007669"/>
    <property type="project" value="UniProtKB-SubCell"/>
</dbReference>
<keyword evidence="2" id="KW-0813">Transport</keyword>
<evidence type="ECO:0000256" key="4">
    <source>
        <dbReference type="ARBA" id="ARBA00022519"/>
    </source>
</evidence>
<gene>
    <name evidence="11" type="primary">livH</name>
    <name evidence="11" type="ORF">skT53_15760</name>
</gene>
<evidence type="ECO:0000313" key="11">
    <source>
        <dbReference type="EMBL" id="BCJ86591.1"/>
    </source>
</evidence>
<sequence>MEYYLQQLINGISVGSIYALIALGYTMVYGIIKLINFAHGDVFMVGAFMGLFASRFLSAKGLSPVWVFILALLFAMIVCAVLGVVIERTAYKPLRNSTRIAALITAIGVSFLLENGGIFVWGAQPKGFSEILPKHQFNLFGTVQIDSNQILILVVTVILMVVLQYIVHRTKIGKAMRAVSFDQDAALLMGINVNTTISATFAIGSALAGAAGVIFGMTYNSIDPLMGIIPGLKAFVAAVLGGIGIIPGALVGGLLLGVIETAVSSTGFSLWRDGVAFLILILILVFKPSGLFGKNVREKV</sequence>
<dbReference type="GO" id="GO:0005304">
    <property type="term" value="F:L-valine transmembrane transporter activity"/>
    <property type="evidence" value="ECO:0007669"/>
    <property type="project" value="TreeGrafter"/>
</dbReference>
<dbReference type="GO" id="GO:0015188">
    <property type="term" value="F:L-isoleucine transmembrane transporter activity"/>
    <property type="evidence" value="ECO:0007669"/>
    <property type="project" value="TreeGrafter"/>
</dbReference>
<feature type="transmembrane region" description="Helical" evidence="10">
    <location>
        <begin position="270"/>
        <end position="286"/>
    </location>
</feature>
<feature type="transmembrane region" description="Helical" evidence="10">
    <location>
        <begin position="187"/>
        <end position="215"/>
    </location>
</feature>
<dbReference type="EMBL" id="AP023366">
    <property type="protein sequence ID" value="BCJ86591.1"/>
    <property type="molecule type" value="Genomic_DNA"/>
</dbReference>
<dbReference type="GO" id="GO:0015190">
    <property type="term" value="F:L-leucine transmembrane transporter activity"/>
    <property type="evidence" value="ECO:0007669"/>
    <property type="project" value="TreeGrafter"/>
</dbReference>
<dbReference type="InterPro" id="IPR052157">
    <property type="entry name" value="BCAA_transport_permease"/>
</dbReference>
<comment type="similarity">
    <text evidence="9">Belongs to the binding-protein-dependent transport system permease family. LivHM subfamily.</text>
</comment>
<proteinExistence type="inferred from homology"/>
<keyword evidence="5 10" id="KW-0812">Transmembrane</keyword>
<feature type="transmembrane region" description="Helical" evidence="10">
    <location>
        <begin position="150"/>
        <end position="167"/>
    </location>
</feature>
<feature type="transmembrane region" description="Helical" evidence="10">
    <location>
        <begin position="12"/>
        <end position="35"/>
    </location>
</feature>
<feature type="transmembrane region" description="Helical" evidence="10">
    <location>
        <begin position="42"/>
        <end position="59"/>
    </location>
</feature>
<dbReference type="Pfam" id="PF02653">
    <property type="entry name" value="BPD_transp_2"/>
    <property type="match status" value="1"/>
</dbReference>
<keyword evidence="3" id="KW-1003">Cell membrane</keyword>
<keyword evidence="4" id="KW-0997">Cell inner membrane</keyword>
<dbReference type="KEGG" id="eff:skT53_15760"/>
<dbReference type="CDD" id="cd06582">
    <property type="entry name" value="TM_PBP1_LivH_like"/>
    <property type="match status" value="1"/>
</dbReference>
<dbReference type="AlphaFoldDB" id="A0A7I8DFA0"/>
<dbReference type="InterPro" id="IPR001851">
    <property type="entry name" value="ABC_transp_permease"/>
</dbReference>
<dbReference type="InterPro" id="IPR037294">
    <property type="entry name" value="ABC_BtuC-like"/>
</dbReference>
<organism evidence="11 12">
    <name type="scientific">Effusibacillus dendaii</name>
    <dbReference type="NCBI Taxonomy" id="2743772"/>
    <lineage>
        <taxon>Bacteria</taxon>
        <taxon>Bacillati</taxon>
        <taxon>Bacillota</taxon>
        <taxon>Bacilli</taxon>
        <taxon>Bacillales</taxon>
        <taxon>Alicyclobacillaceae</taxon>
        <taxon>Effusibacillus</taxon>
    </lineage>
</organism>
<dbReference type="GO" id="GO:0015808">
    <property type="term" value="P:L-alanine transport"/>
    <property type="evidence" value="ECO:0007669"/>
    <property type="project" value="TreeGrafter"/>
</dbReference>
<dbReference type="PANTHER" id="PTHR11795:SF371">
    <property type="entry name" value="HIGH-AFFINITY BRANCHED-CHAIN AMINO ACID TRANSPORT SYSTEM PERMEASE PROTEIN LIVH"/>
    <property type="match status" value="1"/>
</dbReference>
<evidence type="ECO:0000256" key="9">
    <source>
        <dbReference type="ARBA" id="ARBA00037998"/>
    </source>
</evidence>
<dbReference type="Proteomes" id="UP000593802">
    <property type="component" value="Chromosome"/>
</dbReference>